<dbReference type="AlphaFoldDB" id="A0AAE3GID3"/>
<dbReference type="EMBL" id="JAMTCK010000015">
    <property type="protein sequence ID" value="MCP2168752.1"/>
    <property type="molecule type" value="Genomic_DNA"/>
</dbReference>
<dbReference type="NCBIfam" id="TIGR03544">
    <property type="entry name" value="DivI1A_domain"/>
    <property type="match status" value="4"/>
</dbReference>
<protein>
    <recommendedName>
        <fullName evidence="3">Cell wall synthesis protein Wag31</fullName>
    </recommendedName>
    <alternativeName>
        <fullName evidence="8">Antigen 84</fullName>
    </alternativeName>
</protein>
<dbReference type="InterPro" id="IPR019933">
    <property type="entry name" value="DivIVA_domain"/>
</dbReference>
<evidence type="ECO:0000256" key="7">
    <source>
        <dbReference type="ARBA" id="ARBA00023306"/>
    </source>
</evidence>
<evidence type="ECO:0000256" key="5">
    <source>
        <dbReference type="ARBA" id="ARBA00022618"/>
    </source>
</evidence>
<evidence type="ECO:0000256" key="3">
    <source>
        <dbReference type="ARBA" id="ARBA00018787"/>
    </source>
</evidence>
<evidence type="ECO:0000313" key="10">
    <source>
        <dbReference type="EMBL" id="MCP2168752.1"/>
    </source>
</evidence>
<evidence type="ECO:0000256" key="4">
    <source>
        <dbReference type="ARBA" id="ARBA00022490"/>
    </source>
</evidence>
<gene>
    <name evidence="10" type="ORF">LX83_005630</name>
</gene>
<keyword evidence="11" id="KW-1185">Reference proteome</keyword>
<accession>A0AAE3GID3</accession>
<evidence type="ECO:0000256" key="8">
    <source>
        <dbReference type="ARBA" id="ARBA00031737"/>
    </source>
</evidence>
<dbReference type="PANTHER" id="PTHR35794">
    <property type="entry name" value="CELL DIVISION PROTEIN DIVIVA"/>
    <property type="match status" value="1"/>
</dbReference>
<dbReference type="PANTHER" id="PTHR35794:SF2">
    <property type="entry name" value="CELL DIVISION PROTEIN DIVIVA"/>
    <property type="match status" value="1"/>
</dbReference>
<keyword evidence="4" id="KW-0963">Cytoplasm</keyword>
<reference evidence="10" key="1">
    <citation type="submission" date="2022-06" db="EMBL/GenBank/DDBJ databases">
        <title>Genomic Encyclopedia of Archaeal and Bacterial Type Strains, Phase II (KMG-II): from individual species to whole genera.</title>
        <authorList>
            <person name="Goeker M."/>
        </authorList>
    </citation>
    <scope>NUCLEOTIDE SEQUENCE</scope>
    <source>
        <strain evidence="10">DSM 43935</strain>
    </source>
</reference>
<sequence>MGLGPDDVHEVVFARSAPGTRGYHMGEVDAFLDLVESTLRGGTAITAAQVQQVTFSRAPLLSRGYREEEVDAFLDLVTAELVEREAQAGGSTPGNGLSGIPRPVGPDDVHNVTFSRPRDDHDCYQEDEVDAFLDRVEATLRGTDELTADEVRHVLFNRPADNRRGYDADEVDQFLDLVEATLRFHQHNGYHAATHGW</sequence>
<dbReference type="GO" id="GO:0051301">
    <property type="term" value="P:cell division"/>
    <property type="evidence" value="ECO:0007669"/>
    <property type="project" value="UniProtKB-KW"/>
</dbReference>
<evidence type="ECO:0000313" key="11">
    <source>
        <dbReference type="Proteomes" id="UP001206128"/>
    </source>
</evidence>
<evidence type="ECO:0000256" key="1">
    <source>
        <dbReference type="ARBA" id="ARBA00004496"/>
    </source>
</evidence>
<evidence type="ECO:0000256" key="9">
    <source>
        <dbReference type="SAM" id="MobiDB-lite"/>
    </source>
</evidence>
<feature type="region of interest" description="Disordered" evidence="9">
    <location>
        <begin position="85"/>
        <end position="120"/>
    </location>
</feature>
<comment type="similarity">
    <text evidence="2">Belongs to the DivIVA family.</text>
</comment>
<keyword evidence="7" id="KW-0131">Cell cycle</keyword>
<dbReference type="GO" id="GO:0005737">
    <property type="term" value="C:cytoplasm"/>
    <property type="evidence" value="ECO:0007669"/>
    <property type="project" value="UniProtKB-SubCell"/>
</dbReference>
<name>A0AAE3GID3_9PSEU</name>
<dbReference type="InterPro" id="IPR007793">
    <property type="entry name" value="DivIVA_fam"/>
</dbReference>
<comment type="subcellular location">
    <subcellularLocation>
        <location evidence="1">Cytoplasm</location>
    </subcellularLocation>
</comment>
<evidence type="ECO:0000256" key="2">
    <source>
        <dbReference type="ARBA" id="ARBA00009008"/>
    </source>
</evidence>
<dbReference type="Proteomes" id="UP001206128">
    <property type="component" value="Unassembled WGS sequence"/>
</dbReference>
<organism evidence="10 11">
    <name type="scientific">Goodfellowiella coeruleoviolacea</name>
    <dbReference type="NCBI Taxonomy" id="334858"/>
    <lineage>
        <taxon>Bacteria</taxon>
        <taxon>Bacillati</taxon>
        <taxon>Actinomycetota</taxon>
        <taxon>Actinomycetes</taxon>
        <taxon>Pseudonocardiales</taxon>
        <taxon>Pseudonocardiaceae</taxon>
        <taxon>Goodfellowiella</taxon>
    </lineage>
</organism>
<dbReference type="Gene3D" id="6.10.250.660">
    <property type="match status" value="4"/>
</dbReference>
<dbReference type="RefSeq" id="WP_301329052.1">
    <property type="nucleotide sequence ID" value="NZ_JAMTCK010000015.1"/>
</dbReference>
<proteinExistence type="inferred from homology"/>
<keyword evidence="5" id="KW-0132">Cell division</keyword>
<feature type="compositionally biased region" description="Basic and acidic residues" evidence="9">
    <location>
        <begin position="105"/>
        <end position="120"/>
    </location>
</feature>
<keyword evidence="6" id="KW-0175">Coiled coil</keyword>
<comment type="caution">
    <text evidence="10">The sequence shown here is derived from an EMBL/GenBank/DDBJ whole genome shotgun (WGS) entry which is preliminary data.</text>
</comment>
<evidence type="ECO:0000256" key="6">
    <source>
        <dbReference type="ARBA" id="ARBA00023054"/>
    </source>
</evidence>